<feature type="transmembrane region" description="Helical" evidence="2">
    <location>
        <begin position="26"/>
        <end position="46"/>
    </location>
</feature>
<reference evidence="4" key="1">
    <citation type="submission" date="2019-10" db="EMBL/GenBank/DDBJ databases">
        <title>Antimicrobial potential of Antarctic Bacteria.</title>
        <authorList>
            <person name="Benaud N."/>
            <person name="Edwards R.J."/>
            <person name="Ferrari B.C."/>
        </authorList>
    </citation>
    <scope>NUCLEOTIDE SEQUENCE [LARGE SCALE GENOMIC DNA]</scope>
    <source>
        <strain evidence="4">NBSH44</strain>
    </source>
</reference>
<keyword evidence="4" id="KW-1185">Reference proteome</keyword>
<feature type="transmembrane region" description="Helical" evidence="2">
    <location>
        <begin position="113"/>
        <end position="133"/>
    </location>
</feature>
<dbReference type="KEGG" id="sfiy:F0344_18370"/>
<proteinExistence type="predicted"/>
<keyword evidence="2" id="KW-0812">Transmembrane</keyword>
<dbReference type="AlphaFoldDB" id="A0A7G7BLW3"/>
<evidence type="ECO:0000256" key="1">
    <source>
        <dbReference type="SAM" id="MobiDB-lite"/>
    </source>
</evidence>
<sequence length="137" mass="14261">MATHAAMPSRGSHGSRTRTTARHHGPLAWMVPLALGVIFGFYAAFIERDGGPVTGGQVVLGLVSGVVLAALCFALGRYRHALPRELRAAAFGALTACAIGFLTSLTGTSVLRSAGMGALVGAGVFCVAFYVYYTRED</sequence>
<dbReference type="RefSeq" id="WP_185299812.1">
    <property type="nucleotide sequence ID" value="NZ_CP045702.1"/>
</dbReference>
<keyword evidence="2" id="KW-1133">Transmembrane helix</keyword>
<organism evidence="3 4">
    <name type="scientific">Streptomyces finlayi</name>
    <dbReference type="NCBI Taxonomy" id="67296"/>
    <lineage>
        <taxon>Bacteria</taxon>
        <taxon>Bacillati</taxon>
        <taxon>Actinomycetota</taxon>
        <taxon>Actinomycetes</taxon>
        <taxon>Kitasatosporales</taxon>
        <taxon>Streptomycetaceae</taxon>
        <taxon>Streptomyces</taxon>
    </lineage>
</organism>
<dbReference type="Proteomes" id="UP000515307">
    <property type="component" value="Chromosome"/>
</dbReference>
<feature type="transmembrane region" description="Helical" evidence="2">
    <location>
        <begin position="58"/>
        <end position="76"/>
    </location>
</feature>
<accession>A0A7G7BLW3</accession>
<evidence type="ECO:0000313" key="4">
    <source>
        <dbReference type="Proteomes" id="UP000515307"/>
    </source>
</evidence>
<gene>
    <name evidence="3" type="ORF">F0344_18370</name>
</gene>
<evidence type="ECO:0000256" key="2">
    <source>
        <dbReference type="SAM" id="Phobius"/>
    </source>
</evidence>
<keyword evidence="2" id="KW-0472">Membrane</keyword>
<evidence type="ECO:0000313" key="3">
    <source>
        <dbReference type="EMBL" id="QNE76328.1"/>
    </source>
</evidence>
<protein>
    <submittedName>
        <fullName evidence="3">Uncharacterized protein</fullName>
    </submittedName>
</protein>
<name>A0A7G7BLW3_9ACTN</name>
<dbReference type="EMBL" id="CP045702">
    <property type="protein sequence ID" value="QNE76328.1"/>
    <property type="molecule type" value="Genomic_DNA"/>
</dbReference>
<feature type="transmembrane region" description="Helical" evidence="2">
    <location>
        <begin position="88"/>
        <end position="107"/>
    </location>
</feature>
<feature type="region of interest" description="Disordered" evidence="1">
    <location>
        <begin position="1"/>
        <end position="20"/>
    </location>
</feature>